<dbReference type="PANTHER" id="PTHR48100:SF1">
    <property type="entry name" value="HISTIDINE PHOSPHATASE FAMILY PROTEIN-RELATED"/>
    <property type="match status" value="1"/>
</dbReference>
<keyword evidence="1" id="KW-0732">Signal</keyword>
<sequence>MKNTRDALGETSSWHLRLLFIIVAALSVVSVPTVSAEEDISTMVSPLAAPRAILPTAARTKRILFLRHGQAAHNPRAEAARSAGCTHERFLELMRQDDAFDAPLTALGETQATEGADRYRHVLRNVDLVVSSPLSRALRTADLTVSPSSEDGEGSIGHPSRVCVEDFREINGWLVNAKRRDRSDLEGQFHPSWDFSDLTESDETWTETLETEAGAAERGYRGLLWLSKRKEERILVVCHGGILRFLMNQHPNVKLEDERTCSSVDDRGVGGRFGNCELREFVVRWTPSDETSVADSHEVGKKMELGVSKRHVHSMTGEVNNPMHFGHRPLVTMTEVSFQNNL</sequence>
<proteinExistence type="predicted"/>
<dbReference type="PANTHER" id="PTHR48100">
    <property type="entry name" value="BROAD-SPECIFICITY PHOSPHATASE YOR283W-RELATED"/>
    <property type="match status" value="1"/>
</dbReference>
<organism evidence="2">
    <name type="scientific">Odontella aurita</name>
    <dbReference type="NCBI Taxonomy" id="265563"/>
    <lineage>
        <taxon>Eukaryota</taxon>
        <taxon>Sar</taxon>
        <taxon>Stramenopiles</taxon>
        <taxon>Ochrophyta</taxon>
        <taxon>Bacillariophyta</taxon>
        <taxon>Mediophyceae</taxon>
        <taxon>Biddulphiophycidae</taxon>
        <taxon>Eupodiscales</taxon>
        <taxon>Odontellaceae</taxon>
        <taxon>Odontella</taxon>
    </lineage>
</organism>
<feature type="signal peptide" evidence="1">
    <location>
        <begin position="1"/>
        <end position="36"/>
    </location>
</feature>
<name>A0A7S4MZW9_9STRA</name>
<dbReference type="EMBL" id="HBKQ01035719">
    <property type="protein sequence ID" value="CAE2256783.1"/>
    <property type="molecule type" value="Transcribed_RNA"/>
</dbReference>
<accession>A0A7S4MZW9</accession>
<dbReference type="InterPro" id="IPR013078">
    <property type="entry name" value="His_Pase_superF_clade-1"/>
</dbReference>
<dbReference type="GO" id="GO:0016791">
    <property type="term" value="F:phosphatase activity"/>
    <property type="evidence" value="ECO:0007669"/>
    <property type="project" value="TreeGrafter"/>
</dbReference>
<dbReference type="GO" id="GO:0005737">
    <property type="term" value="C:cytoplasm"/>
    <property type="evidence" value="ECO:0007669"/>
    <property type="project" value="TreeGrafter"/>
</dbReference>
<evidence type="ECO:0008006" key="3">
    <source>
        <dbReference type="Google" id="ProtNLM"/>
    </source>
</evidence>
<evidence type="ECO:0000313" key="2">
    <source>
        <dbReference type="EMBL" id="CAE2256783.1"/>
    </source>
</evidence>
<dbReference type="Gene3D" id="3.40.50.1240">
    <property type="entry name" value="Phosphoglycerate mutase-like"/>
    <property type="match status" value="1"/>
</dbReference>
<dbReference type="AlphaFoldDB" id="A0A7S4MZW9"/>
<evidence type="ECO:0000256" key="1">
    <source>
        <dbReference type="SAM" id="SignalP"/>
    </source>
</evidence>
<dbReference type="InterPro" id="IPR050275">
    <property type="entry name" value="PGM_Phosphatase"/>
</dbReference>
<reference evidence="2" key="1">
    <citation type="submission" date="2021-01" db="EMBL/GenBank/DDBJ databases">
        <authorList>
            <person name="Corre E."/>
            <person name="Pelletier E."/>
            <person name="Niang G."/>
            <person name="Scheremetjew M."/>
            <person name="Finn R."/>
            <person name="Kale V."/>
            <person name="Holt S."/>
            <person name="Cochrane G."/>
            <person name="Meng A."/>
            <person name="Brown T."/>
            <person name="Cohen L."/>
        </authorList>
    </citation>
    <scope>NUCLEOTIDE SEQUENCE</scope>
    <source>
        <strain evidence="2">Isolate 1302-5</strain>
    </source>
</reference>
<dbReference type="SUPFAM" id="SSF53254">
    <property type="entry name" value="Phosphoglycerate mutase-like"/>
    <property type="match status" value="1"/>
</dbReference>
<dbReference type="InterPro" id="IPR029033">
    <property type="entry name" value="His_PPase_superfam"/>
</dbReference>
<dbReference type="Pfam" id="PF00300">
    <property type="entry name" value="His_Phos_1"/>
    <property type="match status" value="1"/>
</dbReference>
<gene>
    <name evidence="2" type="ORF">OAUR00152_LOCUS24540</name>
</gene>
<feature type="chain" id="PRO_5031310129" description="Phosphoglycerate mutase (2,3-diphosphoglycerate-dependent)" evidence="1">
    <location>
        <begin position="37"/>
        <end position="342"/>
    </location>
</feature>
<dbReference type="SMART" id="SM00855">
    <property type="entry name" value="PGAM"/>
    <property type="match status" value="1"/>
</dbReference>
<dbReference type="CDD" id="cd07067">
    <property type="entry name" value="HP_PGM_like"/>
    <property type="match status" value="1"/>
</dbReference>
<protein>
    <recommendedName>
        <fullName evidence="3">Phosphoglycerate mutase (2,3-diphosphoglycerate-dependent)</fullName>
    </recommendedName>
</protein>